<comment type="similarity">
    <text evidence="8 9">Belongs to the TRAP transporter small permease family.</text>
</comment>
<comment type="subunit">
    <text evidence="9">The complex comprises the extracytoplasmic solute receptor protein and the two transmembrane proteins.</text>
</comment>
<dbReference type="Proteomes" id="UP000001225">
    <property type="component" value="Chromosome"/>
</dbReference>
<evidence type="ECO:0000256" key="3">
    <source>
        <dbReference type="ARBA" id="ARBA00022475"/>
    </source>
</evidence>
<dbReference type="GO" id="GO:0022857">
    <property type="term" value="F:transmembrane transporter activity"/>
    <property type="evidence" value="ECO:0007669"/>
    <property type="project" value="UniProtKB-UniRule"/>
</dbReference>
<evidence type="ECO:0000256" key="2">
    <source>
        <dbReference type="ARBA" id="ARBA00022448"/>
    </source>
</evidence>
<dbReference type="AlphaFoldDB" id="A9IR41"/>
<evidence type="ECO:0000313" key="11">
    <source>
        <dbReference type="EMBL" id="CAP43129.1"/>
    </source>
</evidence>
<evidence type="ECO:0000256" key="4">
    <source>
        <dbReference type="ARBA" id="ARBA00022519"/>
    </source>
</evidence>
<evidence type="ECO:0000256" key="7">
    <source>
        <dbReference type="ARBA" id="ARBA00023136"/>
    </source>
</evidence>
<feature type="transmembrane region" description="Helical" evidence="9">
    <location>
        <begin position="20"/>
        <end position="39"/>
    </location>
</feature>
<evidence type="ECO:0000256" key="8">
    <source>
        <dbReference type="ARBA" id="ARBA00038436"/>
    </source>
</evidence>
<gene>
    <name evidence="11" type="ordered locus">Bpet2787</name>
</gene>
<proteinExistence type="inferred from homology"/>
<name>A9IR41_BORPD</name>
<dbReference type="InterPro" id="IPR007387">
    <property type="entry name" value="TRAP_DctQ"/>
</dbReference>
<keyword evidence="12" id="KW-1185">Reference proteome</keyword>
<protein>
    <recommendedName>
        <fullName evidence="9">TRAP transporter small permease protein</fullName>
    </recommendedName>
</protein>
<dbReference type="PANTHER" id="PTHR35011">
    <property type="entry name" value="2,3-DIKETO-L-GULONATE TRAP TRANSPORTER SMALL PERMEASE PROTEIN YIAM"/>
    <property type="match status" value="1"/>
</dbReference>
<feature type="domain" description="Tripartite ATP-independent periplasmic transporters DctQ component" evidence="10">
    <location>
        <begin position="27"/>
        <end position="156"/>
    </location>
</feature>
<evidence type="ECO:0000313" key="12">
    <source>
        <dbReference type="Proteomes" id="UP000001225"/>
    </source>
</evidence>
<keyword evidence="2 9" id="KW-0813">Transport</keyword>
<feature type="transmembrane region" description="Helical" evidence="9">
    <location>
        <begin position="45"/>
        <end position="67"/>
    </location>
</feature>
<accession>A9IR41</accession>
<feature type="transmembrane region" description="Helical" evidence="9">
    <location>
        <begin position="131"/>
        <end position="150"/>
    </location>
</feature>
<dbReference type="EMBL" id="AM902716">
    <property type="protein sequence ID" value="CAP43129.1"/>
    <property type="molecule type" value="Genomic_DNA"/>
</dbReference>
<evidence type="ECO:0000256" key="6">
    <source>
        <dbReference type="ARBA" id="ARBA00022989"/>
    </source>
</evidence>
<evidence type="ECO:0000256" key="1">
    <source>
        <dbReference type="ARBA" id="ARBA00004429"/>
    </source>
</evidence>
<keyword evidence="4 9" id="KW-0997">Cell inner membrane</keyword>
<evidence type="ECO:0000256" key="5">
    <source>
        <dbReference type="ARBA" id="ARBA00022692"/>
    </source>
</evidence>
<dbReference type="InterPro" id="IPR055348">
    <property type="entry name" value="DctQ"/>
</dbReference>
<feature type="transmembrane region" description="Helical" evidence="9">
    <location>
        <begin position="88"/>
        <end position="111"/>
    </location>
</feature>
<dbReference type="GO" id="GO:0015740">
    <property type="term" value="P:C4-dicarboxylate transport"/>
    <property type="evidence" value="ECO:0007669"/>
    <property type="project" value="TreeGrafter"/>
</dbReference>
<dbReference type="eggNOG" id="COG4665">
    <property type="taxonomic scope" value="Bacteria"/>
</dbReference>
<keyword evidence="6 9" id="KW-1133">Transmembrane helix</keyword>
<keyword evidence="7 9" id="KW-0472">Membrane</keyword>
<dbReference type="PANTHER" id="PTHR35011:SF10">
    <property type="entry name" value="TRAP TRANSPORTER SMALL PERMEASE PROTEIN"/>
    <property type="match status" value="1"/>
</dbReference>
<dbReference type="KEGG" id="bpt:Bpet2787"/>
<reference evidence="11 12" key="1">
    <citation type="journal article" date="2008" name="BMC Genomics">
        <title>The missing link: Bordetella petrii is endowed with both the metabolic versatility of environmental bacteria and virulence traits of pathogenic Bordetellae.</title>
        <authorList>
            <person name="Gross R."/>
            <person name="Guzman C.A."/>
            <person name="Sebaihia M."/>
            <person name="Martins Dos Santos V.A."/>
            <person name="Pieper D.H."/>
            <person name="Koebnik R."/>
            <person name="Lechner M."/>
            <person name="Bartels D."/>
            <person name="Buhrmester J."/>
            <person name="Choudhuri J.V."/>
            <person name="Ebensen T."/>
            <person name="Gaigalat L."/>
            <person name="Herrmann S."/>
            <person name="Khachane A.N."/>
            <person name="Larisch C."/>
            <person name="Link S."/>
            <person name="Linke B."/>
            <person name="Meyer F."/>
            <person name="Mormann S."/>
            <person name="Nakunst D."/>
            <person name="Rueckert C."/>
            <person name="Schneiker-Bekel S."/>
            <person name="Schulze K."/>
            <person name="Vorhoelter F.J."/>
            <person name="Yevsa T."/>
            <person name="Engle J.T."/>
            <person name="Goldman W.E."/>
            <person name="Puehler A."/>
            <person name="Goebel U.B."/>
            <person name="Goesmann A."/>
            <person name="Bloecker H."/>
            <person name="Kaiser O."/>
            <person name="Martinez-Arias R."/>
        </authorList>
    </citation>
    <scope>NUCLEOTIDE SEQUENCE [LARGE SCALE GENOMIC DNA]</scope>
    <source>
        <strain evidence="12">ATCC BAA-461 / DSM 12804 / CCUG 43448 / CIP 107267 / Se-1111R</strain>
    </source>
</reference>
<dbReference type="Pfam" id="PF04290">
    <property type="entry name" value="DctQ"/>
    <property type="match status" value="1"/>
</dbReference>
<evidence type="ECO:0000256" key="9">
    <source>
        <dbReference type="RuleBase" id="RU369079"/>
    </source>
</evidence>
<sequence length="168" mass="18479">MPLLSLLDRVSDLVGQLAGWIFFAIGLALTYDVAARFLFLSPTSWAGDVSTILQVWAVYLAMAHVLRTRSLIRITAFVRLGSPAMRKAADAFSVLFIGVFAGLMAWYSMHIVAESIEQGRRAATMIETPTWIPEIAIPIGFILLLLQCLAELARVAARPAPVFDEEEV</sequence>
<dbReference type="GO" id="GO:0005886">
    <property type="term" value="C:plasma membrane"/>
    <property type="evidence" value="ECO:0007669"/>
    <property type="project" value="UniProtKB-SubCell"/>
</dbReference>
<keyword evidence="3" id="KW-1003">Cell membrane</keyword>
<dbReference type="STRING" id="94624.Bpet2787"/>
<organism evidence="11 12">
    <name type="scientific">Bordetella petrii (strain ATCC BAA-461 / DSM 12804 / CCUG 43448 / CIP 107267 / Se-1111R)</name>
    <dbReference type="NCBI Taxonomy" id="340100"/>
    <lineage>
        <taxon>Bacteria</taxon>
        <taxon>Pseudomonadati</taxon>
        <taxon>Pseudomonadota</taxon>
        <taxon>Betaproteobacteria</taxon>
        <taxon>Burkholderiales</taxon>
        <taxon>Alcaligenaceae</taxon>
        <taxon>Bordetella</taxon>
    </lineage>
</organism>
<evidence type="ECO:0000259" key="10">
    <source>
        <dbReference type="Pfam" id="PF04290"/>
    </source>
</evidence>
<comment type="function">
    <text evidence="9">Part of the tripartite ATP-independent periplasmic (TRAP) transport system.</text>
</comment>
<keyword evidence="5 9" id="KW-0812">Transmembrane</keyword>
<comment type="subcellular location">
    <subcellularLocation>
        <location evidence="1 9">Cell inner membrane</location>
        <topology evidence="1 9">Multi-pass membrane protein</topology>
    </subcellularLocation>
</comment>